<dbReference type="PROSITE" id="PS01180">
    <property type="entry name" value="CUB"/>
    <property type="match status" value="3"/>
</dbReference>
<evidence type="ECO:0000313" key="24">
    <source>
        <dbReference type="EnsemblMetazoa" id="CapteP223674"/>
    </source>
</evidence>
<dbReference type="EMBL" id="AMQN01000996">
    <property type="status" value="NOT_ANNOTATED_CDS"/>
    <property type="molecule type" value="Genomic_DNA"/>
</dbReference>
<feature type="domain" description="HYR" evidence="21">
    <location>
        <begin position="1172"/>
        <end position="1252"/>
    </location>
</feature>
<keyword evidence="3 12" id="KW-0245">EGF-like domain</keyword>
<dbReference type="Pfam" id="PF07645">
    <property type="entry name" value="EGF_CA"/>
    <property type="match status" value="2"/>
</dbReference>
<dbReference type="SMART" id="SM00034">
    <property type="entry name" value="CLECT"/>
    <property type="match status" value="1"/>
</dbReference>
<dbReference type="InterPro" id="IPR003410">
    <property type="entry name" value="HYR_dom"/>
</dbReference>
<evidence type="ECO:0000259" key="18">
    <source>
        <dbReference type="PROSITE" id="PS01180"/>
    </source>
</evidence>
<dbReference type="SUPFAM" id="SSF57424">
    <property type="entry name" value="LDL receptor-like module"/>
    <property type="match status" value="1"/>
</dbReference>
<dbReference type="InterPro" id="IPR013320">
    <property type="entry name" value="ConA-like_dom_sf"/>
</dbReference>
<feature type="region of interest" description="Disordered" evidence="15">
    <location>
        <begin position="3261"/>
        <end position="3301"/>
    </location>
</feature>
<evidence type="ECO:0000256" key="8">
    <source>
        <dbReference type="ARBA" id="ARBA00022989"/>
    </source>
</evidence>
<evidence type="ECO:0000259" key="22">
    <source>
        <dbReference type="PROSITE" id="PS50923"/>
    </source>
</evidence>
<evidence type="ECO:0000313" key="25">
    <source>
        <dbReference type="Proteomes" id="UP000014760"/>
    </source>
</evidence>
<feature type="domain" description="EGF-like" evidence="19">
    <location>
        <begin position="2060"/>
        <end position="2099"/>
    </location>
</feature>
<dbReference type="PROSITE" id="PS50068">
    <property type="entry name" value="LDLRA_2"/>
    <property type="match status" value="1"/>
</dbReference>
<feature type="domain" description="Sushi" evidence="22">
    <location>
        <begin position="1110"/>
        <end position="1173"/>
    </location>
</feature>
<dbReference type="EnsemblMetazoa" id="CapteT223674">
    <property type="protein sequence ID" value="CapteP223674"/>
    <property type="gene ID" value="CapteG223674"/>
</dbReference>
<gene>
    <name evidence="23" type="ORF">CAPTEDRAFT_223674</name>
</gene>
<evidence type="ECO:0000259" key="19">
    <source>
        <dbReference type="PROSITE" id="PS50026"/>
    </source>
</evidence>
<dbReference type="Pfam" id="PF07699">
    <property type="entry name" value="Ephrin_rec_like"/>
    <property type="match status" value="8"/>
</dbReference>
<dbReference type="OMA" id="ECASSHT"/>
<keyword evidence="8 16" id="KW-1133">Transmembrane helix</keyword>
<dbReference type="CDD" id="cd00054">
    <property type="entry name" value="EGF_CA"/>
    <property type="match status" value="6"/>
</dbReference>
<feature type="disulfide bond" evidence="14">
    <location>
        <begin position="612"/>
        <end position="655"/>
    </location>
</feature>
<dbReference type="SMART" id="SM01411">
    <property type="entry name" value="Ephrin_rec_like"/>
    <property type="match status" value="11"/>
</dbReference>
<dbReference type="SMART" id="SM00179">
    <property type="entry name" value="EGF_CA"/>
    <property type="match status" value="13"/>
</dbReference>
<dbReference type="InterPro" id="IPR009030">
    <property type="entry name" value="Growth_fac_rcpt_cys_sf"/>
</dbReference>
<feature type="transmembrane region" description="Helical" evidence="16">
    <location>
        <begin position="3164"/>
        <end position="3189"/>
    </location>
</feature>
<feature type="domain" description="EGF-like" evidence="19">
    <location>
        <begin position="1811"/>
        <end position="1848"/>
    </location>
</feature>
<dbReference type="PROSITE" id="PS00010">
    <property type="entry name" value="ASX_HYDROXYL"/>
    <property type="match status" value="5"/>
</dbReference>
<evidence type="ECO:0000256" key="11">
    <source>
        <dbReference type="ARBA" id="ARBA00023180"/>
    </source>
</evidence>
<dbReference type="PROSITE" id="PS01187">
    <property type="entry name" value="EGF_CA"/>
    <property type="match status" value="3"/>
</dbReference>
<feature type="disulfide bond" evidence="12">
    <location>
        <begin position="2128"/>
        <end position="2137"/>
    </location>
</feature>
<evidence type="ECO:0000256" key="2">
    <source>
        <dbReference type="ARBA" id="ARBA00022473"/>
    </source>
</evidence>
<feature type="chain" id="PRO_5008788602" evidence="17">
    <location>
        <begin position="22"/>
        <end position="3301"/>
    </location>
</feature>
<evidence type="ECO:0000256" key="13">
    <source>
        <dbReference type="PROSITE-ProRule" id="PRU00124"/>
    </source>
</evidence>
<evidence type="ECO:0000256" key="16">
    <source>
        <dbReference type="SAM" id="Phobius"/>
    </source>
</evidence>
<dbReference type="SUPFAM" id="SSF49899">
    <property type="entry name" value="Concanavalin A-like lectins/glucanases"/>
    <property type="match status" value="1"/>
</dbReference>
<feature type="disulfide bond" evidence="12">
    <location>
        <begin position="2166"/>
        <end position="2175"/>
    </location>
</feature>
<feature type="signal peptide" evidence="17">
    <location>
        <begin position="1"/>
        <end position="21"/>
    </location>
</feature>
<feature type="compositionally biased region" description="Basic and acidic residues" evidence="15">
    <location>
        <begin position="3270"/>
        <end position="3280"/>
    </location>
</feature>
<dbReference type="InterPro" id="IPR051830">
    <property type="entry name" value="NOTCH_homolog"/>
</dbReference>
<feature type="domain" description="EGF-like" evidence="19">
    <location>
        <begin position="2101"/>
        <end position="2138"/>
    </location>
</feature>
<feature type="domain" description="Sushi" evidence="22">
    <location>
        <begin position="1333"/>
        <end position="1397"/>
    </location>
</feature>
<dbReference type="Pfam" id="PF00084">
    <property type="entry name" value="Sushi"/>
    <property type="match status" value="4"/>
</dbReference>
<keyword evidence="7" id="KW-0914">Notch signaling pathway</keyword>
<dbReference type="InterPro" id="IPR016186">
    <property type="entry name" value="C-type_lectin-like/link_sf"/>
</dbReference>
<keyword evidence="9 16" id="KW-0472">Membrane</keyword>
<evidence type="ECO:0000256" key="10">
    <source>
        <dbReference type="ARBA" id="ARBA00023157"/>
    </source>
</evidence>
<feature type="domain" description="EGF-like" evidence="19">
    <location>
        <begin position="1770"/>
        <end position="1809"/>
    </location>
</feature>
<keyword evidence="14" id="KW-0768">Sushi</keyword>
<evidence type="ECO:0000313" key="23">
    <source>
        <dbReference type="EMBL" id="ELU09492.1"/>
    </source>
</evidence>
<dbReference type="PROSITE" id="PS01186">
    <property type="entry name" value="EGF_2"/>
    <property type="match status" value="5"/>
</dbReference>
<dbReference type="Pfam" id="PF13385">
    <property type="entry name" value="Laminin_G_3"/>
    <property type="match status" value="1"/>
</dbReference>
<name>R7UZW8_CAPTE</name>
<dbReference type="SMART" id="SM00192">
    <property type="entry name" value="LDLa"/>
    <property type="match status" value="1"/>
</dbReference>
<dbReference type="FunFam" id="2.10.25.10:FF:000142">
    <property type="entry name" value="Crumbs cell polarity complex component 2"/>
    <property type="match status" value="1"/>
</dbReference>
<dbReference type="SUPFAM" id="SSF56436">
    <property type="entry name" value="C-type lectin-like"/>
    <property type="match status" value="1"/>
</dbReference>
<dbReference type="Gene3D" id="3.10.100.10">
    <property type="entry name" value="Mannose-Binding Protein A, subunit A"/>
    <property type="match status" value="1"/>
</dbReference>
<keyword evidence="25" id="KW-1185">Reference proteome</keyword>
<feature type="disulfide bond" evidence="12">
    <location>
        <begin position="1799"/>
        <end position="1808"/>
    </location>
</feature>
<dbReference type="Pfam" id="PF02494">
    <property type="entry name" value="HYR"/>
    <property type="match status" value="2"/>
</dbReference>
<feature type="domain" description="Sushi" evidence="22">
    <location>
        <begin position="610"/>
        <end position="670"/>
    </location>
</feature>
<dbReference type="OrthoDB" id="6287073at2759"/>
<dbReference type="InterPro" id="IPR000859">
    <property type="entry name" value="CUB_dom"/>
</dbReference>
<feature type="domain" description="EGF-like" evidence="19">
    <location>
        <begin position="1870"/>
        <end position="1906"/>
    </location>
</feature>
<dbReference type="Proteomes" id="UP000014760">
    <property type="component" value="Unassembled WGS sequence"/>
</dbReference>
<feature type="domain" description="C-type lectin" evidence="20">
    <location>
        <begin position="47"/>
        <end position="175"/>
    </location>
</feature>
<keyword evidence="6" id="KW-0677">Repeat</keyword>
<feature type="disulfide bond" evidence="12">
    <location>
        <begin position="1972"/>
        <end position="1981"/>
    </location>
</feature>
<organism evidence="23">
    <name type="scientific">Capitella teleta</name>
    <name type="common">Polychaete worm</name>
    <dbReference type="NCBI Taxonomy" id="283909"/>
    <lineage>
        <taxon>Eukaryota</taxon>
        <taxon>Metazoa</taxon>
        <taxon>Spiralia</taxon>
        <taxon>Lophotrochozoa</taxon>
        <taxon>Annelida</taxon>
        <taxon>Polychaeta</taxon>
        <taxon>Sedentaria</taxon>
        <taxon>Scolecida</taxon>
        <taxon>Capitellidae</taxon>
        <taxon>Capitella</taxon>
    </lineage>
</organism>
<dbReference type="SUPFAM" id="SSF49854">
    <property type="entry name" value="Spermadhesin, CUB domain"/>
    <property type="match status" value="3"/>
</dbReference>
<sequence length="3301" mass="358064">MGRKTLCVLLTLFGLFSQSQTFEYSYPEPVPADNVIDLVCPEGWTLIGPFCYKLYADNLNWEDATSTCSESGGYLVRLVGFDENQAIASYVSETDTAVKEYWIGLHKVDTEWVWHADDSLKDIARGLYDGFWAADQPREDEDIGNCVQVAFNSADYYKYPWNRNVCQAELPFVCQADPCLTGSYRCTNGQCLNNTVACDGVMDCLDQSDESDCDSECKYHLTTEGQYGESSYDAGAVCQWILEAPTGKRIELTFVSFGTEKDNDFVSLYSGSSNPIDATLIAELSGDLSSLSTHYSANNFMIVRLTADEAKEGDGVTFEWKIVDDLPDAGSDLDVETDYTTFSSPLFPDEIAASEREEWVLTADSGKIITLCLDTVDLAPGSYVEIRDGDSLQSPLLAKLEYRQLIDAKYYFSTSNNMHVYFYSDAGSTSHKGFEFSYREGCDATYDLQYGVIMSPGFSAGLNYPDAVICKWLVDAPAEYTNMSLVFESFDVDSSDSVKVTETSEDNVDSIAFRKDFTTNIFTVTFESSAINNAKGFKATYGPACSDPGFNSDTTAVGTEWTYLSEVEVSCSEGYFFAQESYQEVPSVSQTIQCGLRGWNVARMPQCEPVYCGQPTNIVENSYVVDSTGVQYQDTITYGCLAGYTLGGSDGVVTCLKDGTWDNNFPTCQAHVCDEITSIQNGTMTGTNGVEPYTEYASILEFECDDGFELNGDPIIICTESPEWEAPTCEIKECQSLVIENGALDPQGNIVLGESANVTCNEGYRVNGSAVLTCLDTKLFDGSAFCEDIDECADGNSSCAQGCENTDGSYECICNEGYTVSATDPSLCEGIVIDCQQHWYFWYLNICCKTDVNECDTDTDFCSDICNNTDGSYVCQCNPGFDLYVENGTNGFILPAEEDGLKSSDIFYINHTCVPVMCPSANITDIPNGQALTGHSQFYYEDEVYFACDLGFNISSTEPLHCSENGVWIGEIPSCDPVQCLLPNVTNLKYPPTFSPDTDIFFNDTVIMNCSEGRPEPKIFERKCVYDSTTETYKFDLDNSLECPIISCGTPVMAAAVFDPVVPETVYGTTFNITCPFGSRGSTGSSEGNSTVECGADGYWTFGDFLCNDATCGDPGTPPDAIQIVEDGYGIGSIVFFKCTLSGYGLTDPSPFECIIEEGDPQWNATDLPSCVDIEPPTVTRCPTEQVVTKIYEKPVFDEPEFKDNVYVKNVTVDPEGFTLEYIVSNDINVTYTAYDYNDNHATCVVQLAIQDVIPPEITCPNATEVFLSSADAIELQYNATSTSEDLESISYDPSPFTVDGSSIGKTFEVTATAKDTSGNTASCTFTVSVAADKCQDWALPTPQNGVKDCTNQTDGFSCKMTCEDDYYFYDDPQEKNYTCQADNSWNPEDPVPECVYGEHATYTSSLILTYESAENIPDSCTETYKQALFSGYDAVFRDSITTLCDATVGVNAINLDQSLFEVAVSGTNVNVSLSFTLLPTTGIIDTKYGACNTLIYTIISAAGDQLDNVREVPADGTCPKIELPAVPQSYDLPSEFVCEDSQKPYGETDNHVCLPCPPGTFVNNNECSKCPIGEYTTTAGAAKCIVCNPGSTTIAEGSSRVDDCIETCASRNMFGEVTLCEPCPKDTYFNSSTGQCDNCPESTSTIVGGAVSVDECFDECAPGTFSPTGYIDTGPCVECPLNFYQALPVSDACTSKNCDSTGTSECKVVNHLAFCVCNEGSTGDTCHITGFCESNPCRNGAICESTTAGFTCDCNINNEMFSGDLCETWPNQCNGSAGNPCQHESDCQSSPGDFKCFCTELYSGPTCNETKDVCDPNPCENNGTCDSSDIVRYKCVCPDGYMGPNCETAIDLESNLYDRLDMTVAPCDEILECSTDPCQNGGTCDETGGSYSCECLPGYGGKDCQYNTVCDANPCHFGSCEAGNGTYTCNCDAGYTGTDCDEEINECDPDPCNATGSASCENLIAAYECVCNTGYTGVNCSESVDDCIGSPCLHGGTCVDGDQTFTCECVEGWEGATCDEITDNCVDNPCANGAQCLNLFNDFICQCDENHYGDNCSNTIQPCDDLQPCIDPNSTCSVGSDGMAICDCSYNFMEVGCHIARDYCKDPTVCGSRGECIAEPDSFTCDCASDFSGDVCENSVNDCNGVTCGGDGKCIDGNSQYFCQCPTGKTGAECERDINPDFDVECTSTDSRKPMLYPFSFESSSAFTVGIDQYNDQTFTQILSLKLQSFTSEILGKTDEEWPTAQKIDNRQWNYVTVTFNSTTELATVYINGVTATSAEYPYAPQEFQYGWISLGAEVDNDIGHHAKPGTGFLGAVSRVNVWNRALQSSEIIGIGNAQGAPLDEQFKQGLIVDWDNYGPDAGCQVVAPSTVAEDQQDEPDPNGPSITCPDPYEIVDSKRVVAAEWDEPIIEGSDEKAIATYERGSVFNWGVYRNTYAVYDENGNGAMCNFYVVIRKEDCLEPDKPADATFDCESESWTSRTCSLECDGTQEPSVPSPDFFTCGPEGSFNVWQEDNMWLDFAPPACGQFKVCRQNVNLTLHYPDIPGTDSMIETTFSNNIEKLITALDNVWGDNEIANAKGGFCDQVTCSTSDFSFSVDTNGGGSDLSVTFINLQNILYQYDTGTTSITKLSPKEILQKEILDNSAFDYSNAGPYEYDIFPPATPDVNSMAFDSECTCSEGSALIGDNCVECSPGTFYDIDSQTCIRCPIGEYQDASAETSCKVCPNNSTTELEASTSNEECYTNCSVGQYNFKANDTCLDCPRGFYQDEPGQFQCKPCNANSDTDDVGSPSESYCIELCPSGTEPSGTSCVGCEKGFYRTIILQEKCEACNASLTTEGVNTTTVLGCDRPKCDPGYKQDLDNLTCVECPIGEYQEYEDRAECDPCPPYYTTLNTATANATQCVFACGLGEEDAMTNGTCLPCQVGFYKNNTDVGAVCVPCDDPNTVTEGVGSISNDNCTVLVCVAGNFLNGSDCTPCPVGYYQPLSEQSECLECPTDLTTLDEGSTNITDCLKTCPPGQEDVSGVCTDCEIGYYKDEQGIQACDLCPVDFITADVGSVNESTDCIVPNCSAGSYKNGSGCSPCPVGKYQDQKWQDECKACPDGGSTTEEGSDSVNDCNPCGLTGDDVYCKNNGTCIPDGEGGASCDCVGRYSGDRCTDTGDIVPYIIGGTIGGIIGLILLGLTCMYCGTRFFSPPKMLPPARLINPMYEPLPHMKPFQRFSNPVDSTISRSVYDPSPSDLGYSGQPNKRYLLYEDYDPDNSGGLENIELGRRSDRVRNEASNGRSNKAYEEKSSSIYFS</sequence>
<dbReference type="PROSITE" id="PS50825">
    <property type="entry name" value="HYR"/>
    <property type="match status" value="3"/>
</dbReference>
<evidence type="ECO:0000256" key="7">
    <source>
        <dbReference type="ARBA" id="ARBA00022976"/>
    </source>
</evidence>
<evidence type="ECO:0000256" key="5">
    <source>
        <dbReference type="ARBA" id="ARBA00022729"/>
    </source>
</evidence>
<dbReference type="SMART" id="SM00181">
    <property type="entry name" value="EGF"/>
    <property type="match status" value="19"/>
</dbReference>
<evidence type="ECO:0000256" key="9">
    <source>
        <dbReference type="ARBA" id="ARBA00023136"/>
    </source>
</evidence>
<dbReference type="Gene3D" id="2.60.120.200">
    <property type="match status" value="1"/>
</dbReference>
<dbReference type="InterPro" id="IPR018097">
    <property type="entry name" value="EGF_Ca-bd_CS"/>
</dbReference>
<feature type="disulfide bond" evidence="13">
    <location>
        <begin position="179"/>
        <end position="191"/>
    </location>
</feature>
<dbReference type="GO" id="GO:0007219">
    <property type="term" value="P:Notch signaling pathway"/>
    <property type="evidence" value="ECO:0007669"/>
    <property type="project" value="UniProtKB-KW"/>
</dbReference>
<feature type="domain" description="Sushi" evidence="22">
    <location>
        <begin position="543"/>
        <end position="609"/>
    </location>
</feature>
<evidence type="ECO:0000256" key="6">
    <source>
        <dbReference type="ARBA" id="ARBA00022737"/>
    </source>
</evidence>
<dbReference type="PROSITE" id="PS50923">
    <property type="entry name" value="SUSHI"/>
    <property type="match status" value="7"/>
</dbReference>
<dbReference type="Gene3D" id="2.20.28.230">
    <property type="match status" value="1"/>
</dbReference>
<dbReference type="Gene3D" id="2.10.70.10">
    <property type="entry name" value="Complement Module, domain 1"/>
    <property type="match status" value="5"/>
</dbReference>
<dbReference type="FunFam" id="2.10.25.10:FF:000146">
    <property type="entry name" value="Putative neurogenic locus notch"/>
    <property type="match status" value="1"/>
</dbReference>
<protein>
    <submittedName>
        <fullName evidence="23 24">Uncharacterized protein</fullName>
    </submittedName>
</protein>
<feature type="domain" description="EGF-like" evidence="19">
    <location>
        <begin position="3118"/>
        <end position="3159"/>
    </location>
</feature>
<comment type="subcellular location">
    <subcellularLocation>
        <location evidence="1">Membrane</location>
        <topology evidence="1">Single-pass type I membrane protein</topology>
    </subcellularLocation>
</comment>
<dbReference type="SUPFAM" id="SSF57535">
    <property type="entry name" value="Complement control module/SCR domain"/>
    <property type="match status" value="6"/>
</dbReference>
<dbReference type="GO" id="GO:0016020">
    <property type="term" value="C:membrane"/>
    <property type="evidence" value="ECO:0007669"/>
    <property type="project" value="UniProtKB-SubCell"/>
</dbReference>
<dbReference type="PROSITE" id="PS50041">
    <property type="entry name" value="C_TYPE_LECTIN_2"/>
    <property type="match status" value="1"/>
</dbReference>
<dbReference type="HOGENOM" id="CLU_000125_0_0_1"/>
<feature type="disulfide bond" evidence="12">
    <location>
        <begin position="3149"/>
        <end position="3158"/>
    </location>
</feature>
<dbReference type="PROSITE" id="PS01209">
    <property type="entry name" value="LDLRA_1"/>
    <property type="match status" value="1"/>
</dbReference>
<reference evidence="23 25" key="2">
    <citation type="journal article" date="2013" name="Nature">
        <title>Insights into bilaterian evolution from three spiralian genomes.</title>
        <authorList>
            <person name="Simakov O."/>
            <person name="Marletaz F."/>
            <person name="Cho S.J."/>
            <person name="Edsinger-Gonzales E."/>
            <person name="Havlak P."/>
            <person name="Hellsten U."/>
            <person name="Kuo D.H."/>
            <person name="Larsson T."/>
            <person name="Lv J."/>
            <person name="Arendt D."/>
            <person name="Savage R."/>
            <person name="Osoegawa K."/>
            <person name="de Jong P."/>
            <person name="Grimwood J."/>
            <person name="Chapman J.A."/>
            <person name="Shapiro H."/>
            <person name="Aerts A."/>
            <person name="Otillar R.P."/>
            <person name="Terry A.Y."/>
            <person name="Boore J.L."/>
            <person name="Grigoriev I.V."/>
            <person name="Lindberg D.R."/>
            <person name="Seaver E.C."/>
            <person name="Weisblat D.A."/>
            <person name="Putnam N.H."/>
            <person name="Rokhsar D.S."/>
        </authorList>
    </citation>
    <scope>NUCLEOTIDE SEQUENCE</scope>
    <source>
        <strain evidence="23 25">I ESC-2004</strain>
    </source>
</reference>
<dbReference type="InterPro" id="IPR035914">
    <property type="entry name" value="Sperma_CUB_dom_sf"/>
</dbReference>
<feature type="disulfide bond" evidence="12">
    <location>
        <begin position="2048"/>
        <end position="2057"/>
    </location>
</feature>
<feature type="domain" description="Sushi" evidence="22">
    <location>
        <begin position="671"/>
        <end position="731"/>
    </location>
</feature>
<feature type="domain" description="EGF-like" evidence="19">
    <location>
        <begin position="2022"/>
        <end position="2058"/>
    </location>
</feature>
<dbReference type="PROSITE" id="PS00022">
    <property type="entry name" value="EGF_1"/>
    <property type="match status" value="11"/>
</dbReference>
<dbReference type="STRING" id="283909.R7UZW8"/>
<feature type="disulfide bond" evidence="12">
    <location>
        <begin position="1896"/>
        <end position="1905"/>
    </location>
</feature>
<feature type="domain" description="EGF-like" evidence="19">
    <location>
        <begin position="1729"/>
        <end position="1768"/>
    </location>
</feature>
<evidence type="ECO:0000256" key="15">
    <source>
        <dbReference type="SAM" id="MobiDB-lite"/>
    </source>
</evidence>
<feature type="domain" description="Sushi" evidence="22">
    <location>
        <begin position="1046"/>
        <end position="1109"/>
    </location>
</feature>
<dbReference type="InterPro" id="IPR000742">
    <property type="entry name" value="EGF"/>
</dbReference>
<feature type="disulfide bond" evidence="12">
    <location>
        <begin position="1932"/>
        <end position="1941"/>
    </location>
</feature>
<dbReference type="SMART" id="SM00042">
    <property type="entry name" value="CUB"/>
    <property type="match status" value="3"/>
</dbReference>
<dbReference type="Gene3D" id="2.10.50.10">
    <property type="entry name" value="Tumor Necrosis Factor Receptor, subunit A, domain 2"/>
    <property type="match status" value="9"/>
</dbReference>
<evidence type="ECO:0000259" key="20">
    <source>
        <dbReference type="PROSITE" id="PS50041"/>
    </source>
</evidence>
<keyword evidence="2" id="KW-0217">Developmental protein</keyword>
<feature type="domain" description="Sushi" evidence="22">
    <location>
        <begin position="916"/>
        <end position="977"/>
    </location>
</feature>
<dbReference type="CDD" id="cd00033">
    <property type="entry name" value="CCP"/>
    <property type="match status" value="3"/>
</dbReference>
<dbReference type="CDD" id="cd00041">
    <property type="entry name" value="CUB"/>
    <property type="match status" value="3"/>
</dbReference>
<evidence type="ECO:0000256" key="4">
    <source>
        <dbReference type="ARBA" id="ARBA00022692"/>
    </source>
</evidence>
<feature type="disulfide bond" evidence="13">
    <location>
        <begin position="198"/>
        <end position="213"/>
    </location>
</feature>
<dbReference type="CDD" id="cd00037">
    <property type="entry name" value="CLECT"/>
    <property type="match status" value="1"/>
</dbReference>
<evidence type="ECO:0000256" key="1">
    <source>
        <dbReference type="ARBA" id="ARBA00004479"/>
    </source>
</evidence>
<feature type="domain" description="CUB" evidence="18">
    <location>
        <begin position="329"/>
        <end position="441"/>
    </location>
</feature>
<accession>R7UZW8</accession>
<feature type="disulfide bond" evidence="12">
    <location>
        <begin position="2010"/>
        <end position="2019"/>
    </location>
</feature>
<dbReference type="InterPro" id="IPR001304">
    <property type="entry name" value="C-type_lectin-like"/>
</dbReference>
<dbReference type="EMBL" id="KB298217">
    <property type="protein sequence ID" value="ELU09492.1"/>
    <property type="molecule type" value="Genomic_DNA"/>
</dbReference>
<dbReference type="SUPFAM" id="SSF57184">
    <property type="entry name" value="Growth factor receptor domain"/>
    <property type="match status" value="4"/>
</dbReference>
<feature type="domain" description="HYR" evidence="21">
    <location>
        <begin position="1253"/>
        <end position="1332"/>
    </location>
</feature>
<dbReference type="Pfam" id="PF00431">
    <property type="entry name" value="CUB"/>
    <property type="match status" value="3"/>
</dbReference>
<feature type="disulfide bond" evidence="13">
    <location>
        <begin position="186"/>
        <end position="204"/>
    </location>
</feature>
<dbReference type="InterPro" id="IPR049883">
    <property type="entry name" value="NOTCH1_EGF-like"/>
</dbReference>
<feature type="domain" description="EGF-like" evidence="19">
    <location>
        <begin position="788"/>
        <end position="829"/>
    </location>
</feature>
<feature type="domain" description="EGF-like" evidence="19">
    <location>
        <begin position="1984"/>
        <end position="2020"/>
    </location>
</feature>
<proteinExistence type="predicted"/>
<reference evidence="25" key="1">
    <citation type="submission" date="2012-12" db="EMBL/GenBank/DDBJ databases">
        <authorList>
            <person name="Hellsten U."/>
            <person name="Grimwood J."/>
            <person name="Chapman J.A."/>
            <person name="Shapiro H."/>
            <person name="Aerts A."/>
            <person name="Otillar R.P."/>
            <person name="Terry A.Y."/>
            <person name="Boore J.L."/>
            <person name="Simakov O."/>
            <person name="Marletaz F."/>
            <person name="Cho S.-J."/>
            <person name="Edsinger-Gonzales E."/>
            <person name="Havlak P."/>
            <person name="Kuo D.-H."/>
            <person name="Larsson T."/>
            <person name="Lv J."/>
            <person name="Arendt D."/>
            <person name="Savage R."/>
            <person name="Osoegawa K."/>
            <person name="de Jong P."/>
            <person name="Lindberg D.R."/>
            <person name="Seaver E.C."/>
            <person name="Weisblat D.A."/>
            <person name="Putnam N.H."/>
            <person name="Grigoriev I.V."/>
            <person name="Rokhsar D.S."/>
        </authorList>
    </citation>
    <scope>NUCLEOTIDE SEQUENCE</scope>
    <source>
        <strain evidence="25">I ESC-2004</strain>
    </source>
</reference>
<dbReference type="SUPFAM" id="SSF57196">
    <property type="entry name" value="EGF/Laminin"/>
    <property type="match status" value="8"/>
</dbReference>
<dbReference type="Pfam" id="PF00008">
    <property type="entry name" value="EGF"/>
    <property type="match status" value="4"/>
</dbReference>
<dbReference type="InterPro" id="IPR023415">
    <property type="entry name" value="LDLR_class-A_CS"/>
</dbReference>
<feature type="domain" description="CUB" evidence="18">
    <location>
        <begin position="442"/>
        <end position="544"/>
    </location>
</feature>
<evidence type="ECO:0000259" key="21">
    <source>
        <dbReference type="PROSITE" id="PS50825"/>
    </source>
</evidence>
<dbReference type="GO" id="GO:0005509">
    <property type="term" value="F:calcium ion binding"/>
    <property type="evidence" value="ECO:0007669"/>
    <property type="project" value="InterPro"/>
</dbReference>
<feature type="domain" description="EGF-like" evidence="19">
    <location>
        <begin position="2140"/>
        <end position="2176"/>
    </location>
</feature>
<dbReference type="InterPro" id="IPR011641">
    <property type="entry name" value="Tyr-kin_ephrin_A/B_rcpt-like"/>
</dbReference>
<keyword evidence="10 12" id="KW-1015">Disulfide bond</keyword>
<dbReference type="InterPro" id="IPR001881">
    <property type="entry name" value="EGF-like_Ca-bd_dom"/>
</dbReference>
<feature type="domain" description="HYR" evidence="21">
    <location>
        <begin position="2381"/>
        <end position="2458"/>
    </location>
</feature>
<feature type="disulfide bond" evidence="12">
    <location>
        <begin position="2089"/>
        <end position="2098"/>
    </location>
</feature>
<dbReference type="Gene3D" id="2.60.120.290">
    <property type="entry name" value="Spermadhesin, CUB domain"/>
    <property type="match status" value="3"/>
</dbReference>
<comment type="caution">
    <text evidence="12">Lacks conserved residue(s) required for the propagation of feature annotation.</text>
</comment>
<dbReference type="InterPro" id="IPR000152">
    <property type="entry name" value="EGF-type_Asp/Asn_hydroxyl_site"/>
</dbReference>
<feature type="domain" description="EGF-like" evidence="19">
    <location>
        <begin position="1944"/>
        <end position="1982"/>
    </location>
</feature>
<feature type="disulfide bond" evidence="12">
    <location>
        <begin position="2070"/>
        <end position="2087"/>
    </location>
</feature>
<dbReference type="InterPro" id="IPR035976">
    <property type="entry name" value="Sushi/SCR/CCP_sf"/>
</dbReference>
<feature type="disulfide bond" evidence="12">
    <location>
        <begin position="1911"/>
        <end position="1921"/>
    </location>
</feature>
<dbReference type="InterPro" id="IPR000436">
    <property type="entry name" value="Sushi_SCR_CCP_dom"/>
</dbReference>
<keyword evidence="4 16" id="KW-0812">Transmembrane</keyword>
<dbReference type="InterPro" id="IPR016187">
    <property type="entry name" value="CTDL_fold"/>
</dbReference>
<evidence type="ECO:0000256" key="12">
    <source>
        <dbReference type="PROSITE-ProRule" id="PRU00076"/>
    </source>
</evidence>
<feature type="domain" description="EGF-like" evidence="19">
    <location>
        <begin position="1907"/>
        <end position="1942"/>
    </location>
</feature>
<dbReference type="PROSITE" id="PS50026">
    <property type="entry name" value="EGF_3"/>
    <property type="match status" value="13"/>
</dbReference>
<dbReference type="Gene3D" id="2.10.25.10">
    <property type="entry name" value="Laminin"/>
    <property type="match status" value="11"/>
</dbReference>
<dbReference type="InterPro" id="IPR036055">
    <property type="entry name" value="LDL_receptor-like_sf"/>
</dbReference>
<evidence type="ECO:0000256" key="3">
    <source>
        <dbReference type="ARBA" id="ARBA00022536"/>
    </source>
</evidence>
<evidence type="ECO:0000256" key="14">
    <source>
        <dbReference type="PROSITE-ProRule" id="PRU00302"/>
    </source>
</evidence>
<feature type="disulfide bond" evidence="14">
    <location>
        <begin position="948"/>
        <end position="975"/>
    </location>
</feature>
<reference evidence="24" key="3">
    <citation type="submission" date="2015-06" db="UniProtKB">
        <authorList>
            <consortium name="EnsemblMetazoa"/>
        </authorList>
    </citation>
    <scope>IDENTIFICATION</scope>
</reference>
<feature type="disulfide bond" evidence="12">
    <location>
        <begin position="1953"/>
        <end position="1970"/>
    </location>
</feature>
<dbReference type="SMART" id="SM00032">
    <property type="entry name" value="CCP"/>
    <property type="match status" value="9"/>
</dbReference>
<dbReference type="PANTHER" id="PTHR24033">
    <property type="entry name" value="EGF-LIKE DOMAIN-CONTAINING PROTEIN"/>
    <property type="match status" value="1"/>
</dbReference>
<dbReference type="FunFam" id="2.10.25.10:FF:000173">
    <property type="entry name" value="Neurogenic locus notch protein 2"/>
    <property type="match status" value="2"/>
</dbReference>
<dbReference type="CDD" id="cd00112">
    <property type="entry name" value="LDLa"/>
    <property type="match status" value="1"/>
</dbReference>
<feature type="domain" description="CUB" evidence="18">
    <location>
        <begin position="198"/>
        <end position="323"/>
    </location>
</feature>
<keyword evidence="11" id="KW-0325">Glycoprotein</keyword>
<evidence type="ECO:0000256" key="17">
    <source>
        <dbReference type="SAM" id="SignalP"/>
    </source>
</evidence>
<dbReference type="InterPro" id="IPR002172">
    <property type="entry name" value="LDrepeatLR_classA_rpt"/>
</dbReference>
<dbReference type="PANTHER" id="PTHR24033:SF151">
    <property type="entry name" value="NOTCH 2"/>
    <property type="match status" value="1"/>
</dbReference>
<keyword evidence="5 17" id="KW-0732">Signal</keyword>
<feature type="disulfide bond" evidence="12">
    <location>
        <begin position="1838"/>
        <end position="1847"/>
    </location>
</feature>